<accession>A0A841SZU0</accession>
<dbReference type="RefSeq" id="WP_185120586.1">
    <property type="nucleotide sequence ID" value="NZ_JACJVQ010000013.1"/>
</dbReference>
<comment type="catalytic activity">
    <reaction evidence="7 8">
        <text>(R)-pantoate + beta-alanine + ATP = (R)-pantothenate + AMP + diphosphate + H(+)</text>
        <dbReference type="Rhea" id="RHEA:10912"/>
        <dbReference type="ChEBI" id="CHEBI:15378"/>
        <dbReference type="ChEBI" id="CHEBI:15980"/>
        <dbReference type="ChEBI" id="CHEBI:29032"/>
        <dbReference type="ChEBI" id="CHEBI:30616"/>
        <dbReference type="ChEBI" id="CHEBI:33019"/>
        <dbReference type="ChEBI" id="CHEBI:57966"/>
        <dbReference type="ChEBI" id="CHEBI:456215"/>
        <dbReference type="EC" id="6.3.2.1"/>
    </reaction>
</comment>
<proteinExistence type="inferred from homology"/>
<evidence type="ECO:0000256" key="1">
    <source>
        <dbReference type="ARBA" id="ARBA00004990"/>
    </source>
</evidence>
<dbReference type="PANTHER" id="PTHR21299">
    <property type="entry name" value="CYTIDYLATE KINASE/PANTOATE-BETA-ALANINE LIGASE"/>
    <property type="match status" value="1"/>
</dbReference>
<feature type="binding site" evidence="8">
    <location>
        <begin position="156"/>
        <end position="159"/>
    </location>
    <ligand>
        <name>ATP</name>
        <dbReference type="ChEBI" id="CHEBI:30616"/>
    </ligand>
</feature>
<dbReference type="GO" id="GO:0015940">
    <property type="term" value="P:pantothenate biosynthetic process"/>
    <property type="evidence" value="ECO:0007669"/>
    <property type="project" value="UniProtKB-UniRule"/>
</dbReference>
<dbReference type="Pfam" id="PF02569">
    <property type="entry name" value="Pantoate_ligase"/>
    <property type="match status" value="1"/>
</dbReference>
<dbReference type="NCBIfam" id="TIGR00018">
    <property type="entry name" value="panC"/>
    <property type="match status" value="1"/>
</dbReference>
<dbReference type="Proteomes" id="UP000535838">
    <property type="component" value="Unassembled WGS sequence"/>
</dbReference>
<reference evidence="9 10" key="1">
    <citation type="submission" date="2020-08" db="EMBL/GenBank/DDBJ databases">
        <title>Cohnella phylogeny.</title>
        <authorList>
            <person name="Dunlap C."/>
        </authorList>
    </citation>
    <scope>NUCLEOTIDE SEQUENCE [LARGE SCALE GENOMIC DNA]</scope>
    <source>
        <strain evidence="9 10">DSM 25241</strain>
    </source>
</reference>
<sequence length="295" mass="32342">MRATLSAPTVVRTIAELRARLDEYRKQAPAGKVGLVPTMGYLHEGHASLIRRSASENGFTVLSVFVNPLQFGPTEDLDRYPRDEERDRAVAAEAGADLIFMPSVAEMYPKRPLTTISLSGVTERLCGASRPGHFDGVAIVVTKLFNLVQPNRAYFGLKDAQQVAVIQSLVEDLNLPVEIVPCPIVREASGLALSSRNVYLSPEEKEQALVLSRTLMQVPEWVQSGIAAAELSRRIRDAISRQPLADIEYVEVVDYPSLTAIEENKELAATSPVLVALAVRFGKTRLIDNILLPQA</sequence>
<feature type="active site" description="Proton donor" evidence="8">
    <location>
        <position position="46"/>
    </location>
</feature>
<keyword evidence="4 8" id="KW-0566">Pantothenate biosynthesis</keyword>
<feature type="binding site" evidence="8">
    <location>
        <position position="162"/>
    </location>
    <ligand>
        <name>(R)-pantoate</name>
        <dbReference type="ChEBI" id="CHEBI:15980"/>
    </ligand>
</feature>
<evidence type="ECO:0000313" key="10">
    <source>
        <dbReference type="Proteomes" id="UP000535838"/>
    </source>
</evidence>
<evidence type="ECO:0000256" key="5">
    <source>
        <dbReference type="ARBA" id="ARBA00022741"/>
    </source>
</evidence>
<feature type="binding site" evidence="8">
    <location>
        <begin position="193"/>
        <end position="196"/>
    </location>
    <ligand>
        <name>ATP</name>
        <dbReference type="ChEBI" id="CHEBI:30616"/>
    </ligand>
</feature>
<evidence type="ECO:0000256" key="2">
    <source>
        <dbReference type="ARBA" id="ARBA00009256"/>
    </source>
</evidence>
<keyword evidence="6 8" id="KW-0067">ATP-binding</keyword>
<dbReference type="HAMAP" id="MF_00158">
    <property type="entry name" value="PanC"/>
    <property type="match status" value="1"/>
</dbReference>
<keyword evidence="3 8" id="KW-0436">Ligase</keyword>
<feature type="binding site" evidence="8">
    <location>
        <position position="70"/>
    </location>
    <ligand>
        <name>beta-alanine</name>
        <dbReference type="ChEBI" id="CHEBI:57966"/>
    </ligand>
</feature>
<keyword evidence="10" id="KW-1185">Reference proteome</keyword>
<dbReference type="FunFam" id="3.40.50.620:FF:000013">
    <property type="entry name" value="Pantothenate synthetase"/>
    <property type="match status" value="1"/>
</dbReference>
<dbReference type="Gene3D" id="3.40.50.620">
    <property type="entry name" value="HUPs"/>
    <property type="match status" value="1"/>
</dbReference>
<gene>
    <name evidence="8" type="primary">panC</name>
    <name evidence="9" type="ORF">H7B67_14620</name>
</gene>
<dbReference type="PANTHER" id="PTHR21299:SF1">
    <property type="entry name" value="PANTOATE--BETA-ALANINE LIGASE"/>
    <property type="match status" value="1"/>
</dbReference>
<evidence type="ECO:0000313" key="9">
    <source>
        <dbReference type="EMBL" id="MBB6635350.1"/>
    </source>
</evidence>
<evidence type="ECO:0000256" key="7">
    <source>
        <dbReference type="ARBA" id="ARBA00048258"/>
    </source>
</evidence>
<dbReference type="GO" id="GO:0005829">
    <property type="term" value="C:cytosol"/>
    <property type="evidence" value="ECO:0007669"/>
    <property type="project" value="TreeGrafter"/>
</dbReference>
<dbReference type="CDD" id="cd00560">
    <property type="entry name" value="PanC"/>
    <property type="match status" value="1"/>
</dbReference>
<evidence type="ECO:0000256" key="6">
    <source>
        <dbReference type="ARBA" id="ARBA00022840"/>
    </source>
</evidence>
<keyword evidence="8" id="KW-0963">Cytoplasm</keyword>
<keyword evidence="5 8" id="KW-0547">Nucleotide-binding</keyword>
<dbReference type="GO" id="GO:0005524">
    <property type="term" value="F:ATP binding"/>
    <property type="evidence" value="ECO:0007669"/>
    <property type="project" value="UniProtKB-KW"/>
</dbReference>
<feature type="binding site" evidence="8">
    <location>
        <begin position="39"/>
        <end position="46"/>
    </location>
    <ligand>
        <name>ATP</name>
        <dbReference type="ChEBI" id="CHEBI:30616"/>
    </ligand>
</feature>
<comment type="subunit">
    <text evidence="8">Homodimer.</text>
</comment>
<protein>
    <recommendedName>
        <fullName evidence="8">Pantothenate synthetase</fullName>
        <shortName evidence="8">PS</shortName>
        <ecNumber evidence="8">6.3.2.1</ecNumber>
    </recommendedName>
    <alternativeName>
        <fullName evidence="8">Pantoate--beta-alanine ligase</fullName>
    </alternativeName>
    <alternativeName>
        <fullName evidence="8">Pantoate-activating enzyme</fullName>
    </alternativeName>
</protein>
<name>A0A841SZU0_9BACL</name>
<dbReference type="InterPro" id="IPR003721">
    <property type="entry name" value="Pantoate_ligase"/>
</dbReference>
<dbReference type="EC" id="6.3.2.1" evidence="8"/>
<dbReference type="UniPathway" id="UPA00028">
    <property type="reaction ID" value="UER00005"/>
</dbReference>
<comment type="similarity">
    <text evidence="2 8">Belongs to the pantothenate synthetase family.</text>
</comment>
<dbReference type="InterPro" id="IPR042176">
    <property type="entry name" value="Pantoate_ligase_C"/>
</dbReference>
<feature type="binding site" evidence="8">
    <location>
        <position position="185"/>
    </location>
    <ligand>
        <name>ATP</name>
        <dbReference type="ChEBI" id="CHEBI:30616"/>
    </ligand>
</feature>
<evidence type="ECO:0000256" key="4">
    <source>
        <dbReference type="ARBA" id="ARBA00022655"/>
    </source>
</evidence>
<evidence type="ECO:0000256" key="3">
    <source>
        <dbReference type="ARBA" id="ARBA00022598"/>
    </source>
</evidence>
<comment type="caution">
    <text evidence="9">The sequence shown here is derived from an EMBL/GenBank/DDBJ whole genome shotgun (WGS) entry which is preliminary data.</text>
</comment>
<organism evidence="9 10">
    <name type="scientific">Cohnella thailandensis</name>
    <dbReference type="NCBI Taxonomy" id="557557"/>
    <lineage>
        <taxon>Bacteria</taxon>
        <taxon>Bacillati</taxon>
        <taxon>Bacillota</taxon>
        <taxon>Bacilli</taxon>
        <taxon>Bacillales</taxon>
        <taxon>Paenibacillaceae</taxon>
        <taxon>Cohnella</taxon>
    </lineage>
</organism>
<dbReference type="AlphaFoldDB" id="A0A841SZU0"/>
<dbReference type="EMBL" id="JACJVQ010000013">
    <property type="protein sequence ID" value="MBB6635350.1"/>
    <property type="molecule type" value="Genomic_DNA"/>
</dbReference>
<dbReference type="Gene3D" id="3.30.1300.10">
    <property type="entry name" value="Pantoate-beta-alanine ligase, C-terminal domain"/>
    <property type="match status" value="1"/>
</dbReference>
<evidence type="ECO:0000256" key="8">
    <source>
        <dbReference type="HAMAP-Rule" id="MF_00158"/>
    </source>
</evidence>
<comment type="function">
    <text evidence="8">Catalyzes the condensation of pantoate with beta-alanine in an ATP-dependent reaction via a pantoyl-adenylate intermediate.</text>
</comment>
<dbReference type="SUPFAM" id="SSF52374">
    <property type="entry name" value="Nucleotidylyl transferase"/>
    <property type="match status" value="1"/>
</dbReference>
<comment type="miscellaneous">
    <text evidence="8">The reaction proceeds by a bi uni uni bi ping pong mechanism.</text>
</comment>
<dbReference type="GO" id="GO:0004592">
    <property type="term" value="F:pantoate-beta-alanine ligase activity"/>
    <property type="evidence" value="ECO:0007669"/>
    <property type="project" value="UniProtKB-UniRule"/>
</dbReference>
<dbReference type="InterPro" id="IPR014729">
    <property type="entry name" value="Rossmann-like_a/b/a_fold"/>
</dbReference>
<comment type="subcellular location">
    <subcellularLocation>
        <location evidence="8">Cytoplasm</location>
    </subcellularLocation>
</comment>
<feature type="binding site" evidence="8">
    <location>
        <position position="70"/>
    </location>
    <ligand>
        <name>(R)-pantoate</name>
        <dbReference type="ChEBI" id="CHEBI:15980"/>
    </ligand>
</feature>
<comment type="pathway">
    <text evidence="1 8">Cofactor biosynthesis; (R)-pantothenate biosynthesis; (R)-pantothenate from (R)-pantoate and beta-alanine: step 1/1.</text>
</comment>